<dbReference type="PRINTS" id="PR00364">
    <property type="entry name" value="DISEASERSIST"/>
</dbReference>
<dbReference type="InterPro" id="IPR042197">
    <property type="entry name" value="Apaf_helical"/>
</dbReference>
<proteinExistence type="predicted"/>
<dbReference type="GO" id="GO:0006952">
    <property type="term" value="P:defense response"/>
    <property type="evidence" value="ECO:0007669"/>
    <property type="project" value="UniProtKB-KW"/>
</dbReference>
<feature type="domain" description="NB-ARC" evidence="4">
    <location>
        <begin position="377"/>
        <end position="533"/>
    </location>
</feature>
<dbReference type="Pfam" id="PF00931">
    <property type="entry name" value="NB-ARC"/>
    <property type="match status" value="1"/>
</dbReference>
<dbReference type="Gene3D" id="3.40.50.1820">
    <property type="entry name" value="alpha/beta hydrolase"/>
    <property type="match status" value="1"/>
</dbReference>
<keyword evidence="8" id="KW-1185">Reference proteome</keyword>
<feature type="compositionally biased region" description="Polar residues" evidence="3">
    <location>
        <begin position="1"/>
        <end position="13"/>
    </location>
</feature>
<evidence type="ECO:0000313" key="7">
    <source>
        <dbReference type="EMBL" id="KAL3692612.1"/>
    </source>
</evidence>
<dbReference type="InterPro" id="IPR002182">
    <property type="entry name" value="NB-ARC"/>
</dbReference>
<dbReference type="InterPro" id="IPR007751">
    <property type="entry name" value="DUF676_lipase-like"/>
</dbReference>
<reference evidence="7 8" key="1">
    <citation type="submission" date="2024-09" db="EMBL/GenBank/DDBJ databases">
        <title>Chromosome-scale assembly of Riccia sorocarpa.</title>
        <authorList>
            <person name="Paukszto L."/>
        </authorList>
    </citation>
    <scope>NUCLEOTIDE SEQUENCE [LARGE SCALE GENOMIC DNA]</scope>
    <source>
        <strain evidence="7">LP-2024</strain>
        <tissue evidence="7">Aerial parts of the thallus</tissue>
    </source>
</reference>
<sequence>MGNTVSRLTGASSKRSHEAESTQDEIQKRSLTPAFDEVLSSTYNLRDQKMGNKRPRLDGASSSGCHEAESTKEDIHRMSDHLYTFHVPESATLDILLFHGLECERAHVRDAHPWRSTWRSTAETEEKEEIWPQKWLPEDFPHARIISVRYDGCSKKTDREGGMDLFLIGENLVQDILLAREHCSDRPVILVGHGFGGVVLKKLCVHAQEKKEKPVNGKDMDTFLESIRGFFFYSTPHLGVEGMEPRAANEGPLLRWMRQLNSDCVRLHEAFSEMWRARRYNWTIYGLGEVQSTLGQHGLRVPEGSTRFGDVYITVQEDHFSVCRPSGKNDNRYQYLHNLIERVQRQVQLERKPPLMVPEVTVGVDRLLTEILGRRIRDHKFVGFFGMGGVGKTTLAKVIFNKIFATFEFSCFVEEIKQIPGTKDEVKEKVWKKMLRHGVRVRSASGSSGADEWYQMTGRSLLVVFDDVQDTDHVRLLKEIAHDNGMGESRFIVTSRDRNRLRDCAQDIHICELDKLEDVDANKLFITYAFPGQQEPPESLRSGVKQVVDGCEGLPLTLEVLGMYLRDEKEIEQWEEIPTALRECNKIADLDQKVWAKLRLSYDRLPENEVRYMFLDIASFFIFEEVSNVFPVDAVISAWTSMYGIGHSRLRTLVDRALVRIITTGKDPFGNDEREFYMHEHLRKMGQRIAKMEGRSFDLSRVRTLWTSDSDPGENAHNQYPPDDHVIFQGDQELGKIVAHRVSITKKSMLVCGQTCAFCIMREVWPKLTAIRYLDLNVHVADCCQECKNRGCPLPNSLFLFRLEFEHKGDFIISGGIGTNFPDDTTGTLVLTGCTSLVGMGLSRCNNVDLGGLNKLQRLQDLVIASCGGIRNWPTSLRELTNLKRLILLDIEKPFDLPITLGNLTNLELLWIAGCEVTSVPSSLQNLTSLRFLRVKRVIGTEAIPNVIGFLRRLEILKLECCGIVNLLDGLRELTALKELFLTCEGIVELPDTLGNLTNLEELSLTCPISCLPASVSNLMRLKRLWLEGRFGWVRGDLTLEHRDRFKYLLSGSVARLKEDEILCPIDPLFHHLQGFMTKQKGLNLQCQHGASAIVVRNMIGLESLAIDVSGLEAVPDIFGHLQKLQIFKLTCGAMENSLVESFERLSSLEELELACRTVEQLPDVFGCFSTLKTLRIECPSLQALPDTLGNFIHLTTVRISGSGLRGLPDSFAQLSLLREFHLTGCNSLTTFPDIGRCSSSLVRLHLGAWEISRVQPQTMWQLPRLQELEICDGDRCDRWQHIPDPVKSHTGDHLQHLPETIWQITHLESLLLCNLWKLMILPEALGNLHSLQELKLWSCAIESLPESLGQLSRLISLEIESCPNFKTLPGTVGGLSSLGSLVLKDMQNLTTLPETLGNLHSLRKMVIRKCAIESLPESLGQLSRLTSLEIESCPNFKTLPGTVGGLSSLGSLVLKDMQNLTTLPETLGNLHSLRKMVIRKCAVESLPESLGGLSSLTSLDLVGSSALHSLPESLGKLSCLTDMDLSRCTSLKSLPETIGDLSSLTSLDLVGSSALHSLPESLGWRAQDINVCGLKEEVPRNIW</sequence>
<dbReference type="InterPro" id="IPR055414">
    <property type="entry name" value="LRR_R13L4/SHOC2-like"/>
</dbReference>
<evidence type="ECO:0000256" key="1">
    <source>
        <dbReference type="ARBA" id="ARBA00022614"/>
    </source>
</evidence>
<evidence type="ECO:0000259" key="5">
    <source>
        <dbReference type="Pfam" id="PF05057"/>
    </source>
</evidence>
<feature type="domain" description="Disease resistance R13L4/SHOC-2-like LRR" evidence="6">
    <location>
        <begin position="923"/>
        <end position="1025"/>
    </location>
</feature>
<keyword evidence="2" id="KW-0677">Repeat</keyword>
<evidence type="ECO:0000313" key="8">
    <source>
        <dbReference type="Proteomes" id="UP001633002"/>
    </source>
</evidence>
<dbReference type="Pfam" id="PF05057">
    <property type="entry name" value="DUF676"/>
    <property type="match status" value="1"/>
</dbReference>
<evidence type="ECO:0000256" key="2">
    <source>
        <dbReference type="ARBA" id="ARBA00022737"/>
    </source>
</evidence>
<dbReference type="Gene3D" id="3.40.50.300">
    <property type="entry name" value="P-loop containing nucleotide triphosphate hydrolases"/>
    <property type="match status" value="1"/>
</dbReference>
<name>A0ABD3HM36_9MARC</name>
<dbReference type="PANTHER" id="PTHR36766">
    <property type="entry name" value="PLANT BROAD-SPECTRUM MILDEW RESISTANCE PROTEIN RPW8"/>
    <property type="match status" value="1"/>
</dbReference>
<dbReference type="SUPFAM" id="SSF53474">
    <property type="entry name" value="alpha/beta-Hydrolases"/>
    <property type="match status" value="1"/>
</dbReference>
<feature type="region of interest" description="Disordered" evidence="3">
    <location>
        <begin position="1"/>
        <end position="69"/>
    </location>
</feature>
<dbReference type="InterPro" id="IPR027417">
    <property type="entry name" value="P-loop_NTPase"/>
</dbReference>
<feature type="domain" description="DUF676" evidence="5">
    <location>
        <begin position="137"/>
        <end position="250"/>
    </location>
</feature>
<accession>A0ABD3HM36</accession>
<protein>
    <recommendedName>
        <fullName evidence="9">NB-ARC domain-containing protein</fullName>
    </recommendedName>
</protein>
<dbReference type="Gene3D" id="3.80.10.10">
    <property type="entry name" value="Ribonuclease Inhibitor"/>
    <property type="match status" value="4"/>
</dbReference>
<dbReference type="InterPro" id="IPR003591">
    <property type="entry name" value="Leu-rich_rpt_typical-subtyp"/>
</dbReference>
<evidence type="ECO:0000259" key="4">
    <source>
        <dbReference type="Pfam" id="PF00931"/>
    </source>
</evidence>
<evidence type="ECO:0000256" key="3">
    <source>
        <dbReference type="SAM" id="MobiDB-lite"/>
    </source>
</evidence>
<feature type="compositionally biased region" description="Basic and acidic residues" evidence="3">
    <location>
        <begin position="15"/>
        <end position="28"/>
    </location>
</feature>
<dbReference type="InterPro" id="IPR029058">
    <property type="entry name" value="AB_hydrolase_fold"/>
</dbReference>
<dbReference type="Gene3D" id="1.10.8.430">
    <property type="entry name" value="Helical domain of apoptotic protease-activating factors"/>
    <property type="match status" value="1"/>
</dbReference>
<evidence type="ECO:0000259" key="6">
    <source>
        <dbReference type="Pfam" id="PF23598"/>
    </source>
</evidence>
<dbReference type="SUPFAM" id="SSF52540">
    <property type="entry name" value="P-loop containing nucleoside triphosphate hydrolases"/>
    <property type="match status" value="1"/>
</dbReference>
<dbReference type="Proteomes" id="UP001633002">
    <property type="component" value="Unassembled WGS sequence"/>
</dbReference>
<feature type="domain" description="Disease resistance R13L4/SHOC-2-like LRR" evidence="6">
    <location>
        <begin position="1389"/>
        <end position="1503"/>
    </location>
</feature>
<dbReference type="PANTHER" id="PTHR36766:SF30">
    <property type="entry name" value="TIR-NBS TYPE DISEASE RESISTANCE PROTEIN-RELATED"/>
    <property type="match status" value="1"/>
</dbReference>
<dbReference type="SUPFAM" id="SSF52058">
    <property type="entry name" value="L domain-like"/>
    <property type="match status" value="3"/>
</dbReference>
<dbReference type="Pfam" id="PF23598">
    <property type="entry name" value="LRR_14"/>
    <property type="match status" value="2"/>
</dbReference>
<organism evidence="7 8">
    <name type="scientific">Riccia sorocarpa</name>
    <dbReference type="NCBI Taxonomy" id="122646"/>
    <lineage>
        <taxon>Eukaryota</taxon>
        <taxon>Viridiplantae</taxon>
        <taxon>Streptophyta</taxon>
        <taxon>Embryophyta</taxon>
        <taxon>Marchantiophyta</taxon>
        <taxon>Marchantiopsida</taxon>
        <taxon>Marchantiidae</taxon>
        <taxon>Marchantiales</taxon>
        <taxon>Ricciaceae</taxon>
        <taxon>Riccia</taxon>
    </lineage>
</organism>
<dbReference type="SMART" id="SM00369">
    <property type="entry name" value="LRR_TYP"/>
    <property type="match status" value="7"/>
</dbReference>
<evidence type="ECO:0008006" key="9">
    <source>
        <dbReference type="Google" id="ProtNLM"/>
    </source>
</evidence>
<gene>
    <name evidence="7" type="ORF">R1sor_006263</name>
</gene>
<dbReference type="InterPro" id="IPR032675">
    <property type="entry name" value="LRR_dom_sf"/>
</dbReference>
<keyword evidence="1" id="KW-0433">Leucine-rich repeat</keyword>
<comment type="caution">
    <text evidence="7">The sequence shown here is derived from an EMBL/GenBank/DDBJ whole genome shotgun (WGS) entry which is preliminary data.</text>
</comment>
<dbReference type="EMBL" id="JBJQOH010000003">
    <property type="protein sequence ID" value="KAL3692612.1"/>
    <property type="molecule type" value="Genomic_DNA"/>
</dbReference>